<dbReference type="Proteomes" id="UP000078555">
    <property type="component" value="Unassembled WGS sequence"/>
</dbReference>
<dbReference type="EMBL" id="FLRE01000198">
    <property type="protein sequence ID" value="SBT49903.1"/>
    <property type="molecule type" value="Genomic_DNA"/>
</dbReference>
<evidence type="ECO:0000313" key="4">
    <source>
        <dbReference type="Proteomes" id="UP000078555"/>
    </source>
</evidence>
<reference evidence="1" key="2">
    <citation type="submission" date="2016-05" db="EMBL/GenBank/DDBJ databases">
        <authorList>
            <person name="Lavstsen T."/>
            <person name="Jespersen J.S."/>
        </authorList>
    </citation>
    <scope>NUCLEOTIDE SEQUENCE [LARGE SCALE GENOMIC DNA]</scope>
</reference>
<dbReference type="AlphaFoldDB" id="A0A1A9A068"/>
<gene>
    <name evidence="1" type="ORF">POVWA1_059720</name>
    <name evidence="2" type="ORF">POVWA2_059060</name>
</gene>
<evidence type="ECO:0000313" key="2">
    <source>
        <dbReference type="EMBL" id="SBT49903.1"/>
    </source>
</evidence>
<dbReference type="EMBL" id="FLRD01000154">
    <property type="protein sequence ID" value="SBT49532.1"/>
    <property type="molecule type" value="Genomic_DNA"/>
</dbReference>
<accession>A0A1A9A068</accession>
<protein>
    <submittedName>
        <fullName evidence="1">Uncharacterized protein</fullName>
    </submittedName>
</protein>
<reference evidence="3 4" key="1">
    <citation type="submission" date="2016-05" db="EMBL/GenBank/DDBJ databases">
        <authorList>
            <person name="Naeem Raeece"/>
        </authorList>
    </citation>
    <scope>NUCLEOTIDE SEQUENCE [LARGE SCALE GENOMIC DNA]</scope>
</reference>
<dbReference type="Proteomes" id="UP000078550">
    <property type="component" value="Unassembled WGS sequence"/>
</dbReference>
<evidence type="ECO:0000313" key="1">
    <source>
        <dbReference type="EMBL" id="SBT49532.1"/>
    </source>
</evidence>
<sequence length="96" mass="10726">MARNWSTERALYESTKKGGISAGANIFHKIGNILPFFHTVHICISVHLFPVERLQVHLRREGCSALLEACPVAKWKGCVSVRVPTSPAQGRKCKHF</sequence>
<keyword evidence="4" id="KW-1185">Reference proteome</keyword>
<name>A0A1A9A068_PLAOA</name>
<proteinExistence type="predicted"/>
<evidence type="ECO:0000313" key="3">
    <source>
        <dbReference type="Proteomes" id="UP000078550"/>
    </source>
</evidence>
<organism evidence="1 4">
    <name type="scientific">Plasmodium ovale wallikeri</name>
    <dbReference type="NCBI Taxonomy" id="864142"/>
    <lineage>
        <taxon>Eukaryota</taxon>
        <taxon>Sar</taxon>
        <taxon>Alveolata</taxon>
        <taxon>Apicomplexa</taxon>
        <taxon>Aconoidasida</taxon>
        <taxon>Haemosporida</taxon>
        <taxon>Plasmodiidae</taxon>
        <taxon>Plasmodium</taxon>
        <taxon>Plasmodium (Plasmodium)</taxon>
    </lineage>
</organism>